<comment type="similarity">
    <text evidence="1">Belongs to the transferase hexapeptide repeat family.</text>
</comment>
<dbReference type="EMBL" id="CP001338">
    <property type="protein sequence ID" value="ACL15524.1"/>
    <property type="molecule type" value="Genomic_DNA"/>
</dbReference>
<dbReference type="HOGENOM" id="CLU_051638_7_2_2"/>
<reference evidence="3 4" key="1">
    <citation type="journal article" date="2015" name="Genome Announc.">
        <title>Complete Genome Sequence of Methanosphaerula palustris E1-9CT, a Hydrogenotrophic Methanogen Isolated from a Minerotrophic Fen Peatland.</title>
        <authorList>
            <person name="Cadillo-Quiroz H."/>
            <person name="Browne P."/>
            <person name="Kyrpides N."/>
            <person name="Woyke T."/>
            <person name="Goodwin L."/>
            <person name="Detter C."/>
            <person name="Yavitt J.B."/>
            <person name="Zinder S.H."/>
        </authorList>
    </citation>
    <scope>NUCLEOTIDE SEQUENCE [LARGE SCALE GENOMIC DNA]</scope>
    <source>
        <strain evidence="4">ATCC BAA-1556 / DSM 19958 / E1-9c</strain>
    </source>
</reference>
<dbReference type="InterPro" id="IPR001451">
    <property type="entry name" value="Hexapep"/>
</dbReference>
<evidence type="ECO:0000256" key="2">
    <source>
        <dbReference type="ARBA" id="ARBA00022679"/>
    </source>
</evidence>
<dbReference type="InterPro" id="IPR011004">
    <property type="entry name" value="Trimer_LpxA-like_sf"/>
</dbReference>
<dbReference type="InterPro" id="IPR018357">
    <property type="entry name" value="Hexapep_transf_CS"/>
</dbReference>
<keyword evidence="2 3" id="KW-0808">Transferase</keyword>
<dbReference type="GO" id="GO:0008374">
    <property type="term" value="F:O-acyltransferase activity"/>
    <property type="evidence" value="ECO:0007669"/>
    <property type="project" value="TreeGrafter"/>
</dbReference>
<dbReference type="eggNOG" id="arCOG01848">
    <property type="taxonomic scope" value="Archaea"/>
</dbReference>
<dbReference type="RefSeq" id="WP_012616843.1">
    <property type="nucleotide sequence ID" value="NC_011832.1"/>
</dbReference>
<dbReference type="PANTHER" id="PTHR23416">
    <property type="entry name" value="SIALIC ACID SYNTHASE-RELATED"/>
    <property type="match status" value="1"/>
</dbReference>
<gene>
    <name evidence="3" type="ordered locus">Mpal_0131</name>
</gene>
<dbReference type="SUPFAM" id="SSF51161">
    <property type="entry name" value="Trimeric LpxA-like enzymes"/>
    <property type="match status" value="1"/>
</dbReference>
<accession>B8GIH3</accession>
<dbReference type="Gene3D" id="2.160.10.10">
    <property type="entry name" value="Hexapeptide repeat proteins"/>
    <property type="match status" value="1"/>
</dbReference>
<name>B8GIH3_METPE</name>
<sequence length="205" mass="23413">MYDAIYEIKYRARRLIDTHPLLYRMLEKSWYVAYWSMIFGANMTGKIPIHHLRDFLYRTVFHIRLPKSSTIYGGSTFFSPWKMRVGEHSILGDHGFFDAREKILIGKNVNIGKEIRIYTLEHDILSPTFGEKGGPVTIGDWAYIGSRVTILPEVTIGEGAVVASGAVVTRDVPPWVMVGGVPARYLRDRPKVDYTLGEFAKILFQ</sequence>
<evidence type="ECO:0000313" key="3">
    <source>
        <dbReference type="EMBL" id="ACL15524.1"/>
    </source>
</evidence>
<dbReference type="STRING" id="521011.Mpal_0131"/>
<dbReference type="PANTHER" id="PTHR23416:SF23">
    <property type="entry name" value="ACETYLTRANSFERASE C18B11.09C-RELATED"/>
    <property type="match status" value="1"/>
</dbReference>
<dbReference type="Proteomes" id="UP000002457">
    <property type="component" value="Chromosome"/>
</dbReference>
<keyword evidence="4" id="KW-1185">Reference proteome</keyword>
<organism evidence="3 4">
    <name type="scientific">Methanosphaerula palustris (strain ATCC BAA-1556 / DSM 19958 / E1-9c)</name>
    <dbReference type="NCBI Taxonomy" id="521011"/>
    <lineage>
        <taxon>Archaea</taxon>
        <taxon>Methanobacteriati</taxon>
        <taxon>Methanobacteriota</taxon>
        <taxon>Stenosarchaea group</taxon>
        <taxon>Methanomicrobia</taxon>
        <taxon>Methanomicrobiales</taxon>
        <taxon>Methanoregulaceae</taxon>
        <taxon>Methanosphaerula</taxon>
    </lineage>
</organism>
<dbReference type="KEGG" id="mpl:Mpal_0131"/>
<dbReference type="AlphaFoldDB" id="B8GIH3"/>
<evidence type="ECO:0000256" key="1">
    <source>
        <dbReference type="ARBA" id="ARBA00007274"/>
    </source>
</evidence>
<dbReference type="InterPro" id="IPR051159">
    <property type="entry name" value="Hexapeptide_acetyltransf"/>
</dbReference>
<evidence type="ECO:0000313" key="4">
    <source>
        <dbReference type="Proteomes" id="UP000002457"/>
    </source>
</evidence>
<dbReference type="PROSITE" id="PS00101">
    <property type="entry name" value="HEXAPEP_TRANSFERASES"/>
    <property type="match status" value="1"/>
</dbReference>
<dbReference type="GO" id="GO:0005829">
    <property type="term" value="C:cytosol"/>
    <property type="evidence" value="ECO:0007669"/>
    <property type="project" value="TreeGrafter"/>
</dbReference>
<dbReference type="Pfam" id="PF00132">
    <property type="entry name" value="Hexapep"/>
    <property type="match status" value="1"/>
</dbReference>
<protein>
    <submittedName>
        <fullName evidence="3">Acetyltransferase</fullName>
    </submittedName>
</protein>
<proteinExistence type="inferred from homology"/>
<dbReference type="CDD" id="cd04647">
    <property type="entry name" value="LbH_MAT_like"/>
    <property type="match status" value="1"/>
</dbReference>
<dbReference type="GeneID" id="7270900"/>